<keyword evidence="2" id="KW-1185">Reference proteome</keyword>
<dbReference type="EMBL" id="PDOE01000001">
    <property type="protein sequence ID" value="RKL69147.1"/>
    <property type="molecule type" value="Genomic_DNA"/>
</dbReference>
<reference evidence="1 2" key="1">
    <citation type="submission" date="2017-10" db="EMBL/GenBank/DDBJ databases">
        <title>Bacillus sp. nov., a halophilic bacterium isolated from a Keqin Lake.</title>
        <authorList>
            <person name="Wang H."/>
        </authorList>
    </citation>
    <scope>NUCLEOTIDE SEQUENCE [LARGE SCALE GENOMIC DNA]</scope>
    <source>
        <strain evidence="1 2">KCTC 13187</strain>
    </source>
</reference>
<comment type="caution">
    <text evidence="1">The sequence shown here is derived from an EMBL/GenBank/DDBJ whole genome shotgun (WGS) entry which is preliminary data.</text>
</comment>
<evidence type="ECO:0008006" key="3">
    <source>
        <dbReference type="Google" id="ProtNLM"/>
    </source>
</evidence>
<proteinExistence type="predicted"/>
<evidence type="ECO:0000313" key="1">
    <source>
        <dbReference type="EMBL" id="RKL69147.1"/>
    </source>
</evidence>
<dbReference type="RefSeq" id="WP_110936214.1">
    <property type="nucleotide sequence ID" value="NZ_PDOE01000001.1"/>
</dbReference>
<protein>
    <recommendedName>
        <fullName evidence="3">Swt1-like HEPN domain-containing protein</fullName>
    </recommendedName>
</protein>
<organism evidence="1 2">
    <name type="scientific">Salipaludibacillus neizhouensis</name>
    <dbReference type="NCBI Taxonomy" id="885475"/>
    <lineage>
        <taxon>Bacteria</taxon>
        <taxon>Bacillati</taxon>
        <taxon>Bacillota</taxon>
        <taxon>Bacilli</taxon>
        <taxon>Bacillales</taxon>
        <taxon>Bacillaceae</taxon>
    </lineage>
</organism>
<dbReference type="AlphaFoldDB" id="A0A3A9K9H0"/>
<name>A0A3A9K9H0_9BACI</name>
<accession>A0A3A9K9H0</accession>
<evidence type="ECO:0000313" key="2">
    <source>
        <dbReference type="Proteomes" id="UP000281498"/>
    </source>
</evidence>
<dbReference type="Proteomes" id="UP000281498">
    <property type="component" value="Unassembled WGS sequence"/>
</dbReference>
<sequence length="134" mass="16608">MHELDVDYMTSAYRMLYEIETQLKYHVHSTLFRKHGWRWEEYLKFKKPLDDMLFREVLNLYEKHPLFRNYFEYDELTFLLSSKPIRNDIAHMKVISSDEYNLLLKFCHVVKVKLNAQKQNLRFFPKRNILCHHH</sequence>
<gene>
    <name evidence="1" type="ORF">CR203_03705</name>
</gene>